<evidence type="ECO:0000256" key="1">
    <source>
        <dbReference type="PROSITE-ProRule" id="PRU00409"/>
    </source>
</evidence>
<dbReference type="Pfam" id="PF02786">
    <property type="entry name" value="CPSase_L_D2"/>
    <property type="match status" value="1"/>
</dbReference>
<keyword evidence="1" id="KW-0547">Nucleotide-binding</keyword>
<dbReference type="InterPro" id="IPR005479">
    <property type="entry name" value="CPAse_ATP-bd"/>
</dbReference>
<accession>A0A368V906</accession>
<organism evidence="3 4">
    <name type="scientific">Marinilabilia salmonicolor</name>
    <dbReference type="NCBI Taxonomy" id="989"/>
    <lineage>
        <taxon>Bacteria</taxon>
        <taxon>Pseudomonadati</taxon>
        <taxon>Bacteroidota</taxon>
        <taxon>Bacteroidia</taxon>
        <taxon>Marinilabiliales</taxon>
        <taxon>Marinilabiliaceae</taxon>
        <taxon>Marinilabilia</taxon>
    </lineage>
</organism>
<keyword evidence="1" id="KW-0067">ATP-binding</keyword>
<dbReference type="Proteomes" id="UP000252733">
    <property type="component" value="Unassembled WGS sequence"/>
</dbReference>
<dbReference type="SUPFAM" id="SSF56059">
    <property type="entry name" value="Glutathione synthetase ATP-binding domain-like"/>
    <property type="match status" value="1"/>
</dbReference>
<evidence type="ECO:0000313" key="3">
    <source>
        <dbReference type="EMBL" id="RCW37592.1"/>
    </source>
</evidence>
<comment type="caution">
    <text evidence="3">The sequence shown here is derived from an EMBL/GenBank/DDBJ whole genome shotgun (WGS) entry which is preliminary data.</text>
</comment>
<dbReference type="GO" id="GO:0046872">
    <property type="term" value="F:metal ion binding"/>
    <property type="evidence" value="ECO:0007669"/>
    <property type="project" value="InterPro"/>
</dbReference>
<evidence type="ECO:0000313" key="4">
    <source>
        <dbReference type="Proteomes" id="UP000252733"/>
    </source>
</evidence>
<protein>
    <submittedName>
        <fullName evidence="3">Putative ATP-grasp superfamily ATP-dependent carboligase</fullName>
    </submittedName>
</protein>
<proteinExistence type="predicted"/>
<evidence type="ECO:0000259" key="2">
    <source>
        <dbReference type="PROSITE" id="PS50975"/>
    </source>
</evidence>
<dbReference type="InterPro" id="IPR011761">
    <property type="entry name" value="ATP-grasp"/>
</dbReference>
<reference evidence="3 4" key="1">
    <citation type="submission" date="2018-07" db="EMBL/GenBank/DDBJ databases">
        <title>Freshwater and sediment microbial communities from various areas in North America, analyzing microbe dynamics in response to fracking.</title>
        <authorList>
            <person name="Lamendella R."/>
        </authorList>
    </citation>
    <scope>NUCLEOTIDE SEQUENCE [LARGE SCALE GENOMIC DNA]</scope>
    <source>
        <strain evidence="3 4">160A</strain>
    </source>
</reference>
<dbReference type="AlphaFoldDB" id="A0A368V906"/>
<keyword evidence="4" id="KW-1185">Reference proteome</keyword>
<dbReference type="GO" id="GO:0005524">
    <property type="term" value="F:ATP binding"/>
    <property type="evidence" value="ECO:0007669"/>
    <property type="project" value="UniProtKB-UniRule"/>
</dbReference>
<keyword evidence="3" id="KW-0436">Ligase</keyword>
<dbReference type="EMBL" id="QPIZ01000005">
    <property type="protein sequence ID" value="RCW37592.1"/>
    <property type="molecule type" value="Genomic_DNA"/>
</dbReference>
<dbReference type="PROSITE" id="PS50975">
    <property type="entry name" value="ATP_GRASP"/>
    <property type="match status" value="1"/>
</dbReference>
<feature type="domain" description="ATP-grasp" evidence="2">
    <location>
        <begin position="166"/>
        <end position="354"/>
    </location>
</feature>
<dbReference type="RefSeq" id="WP_114436628.1">
    <property type="nucleotide sequence ID" value="NZ_QPIZ01000005.1"/>
</dbReference>
<gene>
    <name evidence="3" type="ORF">DFO77_105100</name>
</gene>
<sequence length="424" mass="48126">MPASPYPFFQSLSREIAQMQFDYRNLVPLEPDGIKVAVKGLRQHYVPVLTDGAFANQLAIVRGHGKEGLMTVVLDFNPRALAFYSRYAVPVLSPDYKREPQMFWSFVFDTGKIIRSCGKTPVLTVGDAEWLLDSMIEFGLDKLSEVFALNQDYLLQQRLMDKLVQYQLAREAGVDMPETHQGEDAFDMDETGLSFPVLVKEQRGKKLFARKGIQAVEVFSRQELETVLKGEKDFPLIVQQKVSDEGGEKMFSIGAFRDRQTGHSIVFSSRRIRATRTFGSTALSVSEPCPEGVAATKKYLDYMDYHGSCELEFIYDSRQEKLLLLELNPRLYKTQSLATHCGINFNHFALLVAMGKDLSAQPQQIFGPRWWLAWGDIADGIRKMQTGKLTFQEFMEPLSFDFVNGVDELDDPLPGFVNLFNAKF</sequence>
<name>A0A368V906_9BACT</name>
<dbReference type="GO" id="GO:0016874">
    <property type="term" value="F:ligase activity"/>
    <property type="evidence" value="ECO:0007669"/>
    <property type="project" value="UniProtKB-KW"/>
</dbReference>
<dbReference type="Gene3D" id="3.30.470.20">
    <property type="entry name" value="ATP-grasp fold, B domain"/>
    <property type="match status" value="1"/>
</dbReference>